<protein>
    <recommendedName>
        <fullName evidence="10">Max-binding protein MNT</fullName>
    </recommendedName>
    <alternativeName>
        <fullName evidence="11">Myc antagonist MNT</fullName>
    </alternativeName>
</protein>
<dbReference type="Pfam" id="PF12024">
    <property type="entry name" value="DUF3512"/>
    <property type="match status" value="1"/>
</dbReference>
<feature type="region of interest" description="Disordered" evidence="14">
    <location>
        <begin position="1870"/>
        <end position="1890"/>
    </location>
</feature>
<feature type="region of interest" description="Disordered" evidence="14">
    <location>
        <begin position="2146"/>
        <end position="2214"/>
    </location>
</feature>
<dbReference type="InterPro" id="IPR036638">
    <property type="entry name" value="HLH_DNA-bd_sf"/>
</dbReference>
<dbReference type="GO" id="GO:0005634">
    <property type="term" value="C:nucleus"/>
    <property type="evidence" value="ECO:0007669"/>
    <property type="project" value="UniProtKB-SubCell"/>
</dbReference>
<dbReference type="EMBL" id="JABDTM020028708">
    <property type="protein sequence ID" value="KAH0808504.1"/>
    <property type="molecule type" value="Genomic_DNA"/>
</dbReference>
<evidence type="ECO:0000256" key="2">
    <source>
        <dbReference type="ARBA" id="ARBA00022491"/>
    </source>
</evidence>
<feature type="compositionally biased region" description="Polar residues" evidence="14">
    <location>
        <begin position="325"/>
        <end position="336"/>
    </location>
</feature>
<keyword evidence="4 12" id="KW-0103">Bromodomain</keyword>
<feature type="region of interest" description="Disordered" evidence="14">
    <location>
        <begin position="313"/>
        <end position="337"/>
    </location>
</feature>
<evidence type="ECO:0000259" key="15">
    <source>
        <dbReference type="PROSITE" id="PS50014"/>
    </source>
</evidence>
<dbReference type="Pfam" id="PF00439">
    <property type="entry name" value="Bromodomain"/>
    <property type="match status" value="1"/>
</dbReference>
<dbReference type="Pfam" id="PF00010">
    <property type="entry name" value="HLH"/>
    <property type="match status" value="1"/>
</dbReference>
<dbReference type="Gene3D" id="4.10.280.10">
    <property type="entry name" value="Helix-loop-helix DNA-binding domain"/>
    <property type="match status" value="1"/>
</dbReference>
<feature type="region of interest" description="Disordered" evidence="14">
    <location>
        <begin position="12"/>
        <end position="39"/>
    </location>
</feature>
<feature type="domain" description="Bromo" evidence="15">
    <location>
        <begin position="808"/>
        <end position="878"/>
    </location>
</feature>
<feature type="region of interest" description="Disordered" evidence="14">
    <location>
        <begin position="2041"/>
        <end position="2074"/>
    </location>
</feature>
<dbReference type="SUPFAM" id="SSF47459">
    <property type="entry name" value="HLH, helix-loop-helix DNA-binding domain"/>
    <property type="match status" value="1"/>
</dbReference>
<dbReference type="InterPro" id="IPR036427">
    <property type="entry name" value="Bromodomain-like_sf"/>
</dbReference>
<dbReference type="PANTHER" id="PTHR22881:SF27">
    <property type="entry name" value="BROMODOMAIN CONTAINING 7_9"/>
    <property type="match status" value="1"/>
</dbReference>
<evidence type="ECO:0000256" key="14">
    <source>
        <dbReference type="SAM" id="MobiDB-lite"/>
    </source>
</evidence>
<evidence type="ECO:0000256" key="9">
    <source>
        <dbReference type="ARBA" id="ARBA00062701"/>
    </source>
</evidence>
<dbReference type="PROSITE" id="PS50014">
    <property type="entry name" value="BROMODOMAIN_2"/>
    <property type="match status" value="1"/>
</dbReference>
<keyword evidence="6" id="KW-0804">Transcription</keyword>
<feature type="region of interest" description="Disordered" evidence="14">
    <location>
        <begin position="647"/>
        <end position="677"/>
    </location>
</feature>
<dbReference type="FunFam" id="4.10.280.10:FF:000034">
    <property type="entry name" value="MAX network transcriptional repressor"/>
    <property type="match status" value="1"/>
</dbReference>
<reference evidence="17" key="1">
    <citation type="journal article" date="2020" name="J Insects Food Feed">
        <title>The yellow mealworm (Tenebrio molitor) genome: a resource for the emerging insects as food and feed industry.</title>
        <authorList>
            <person name="Eriksson T."/>
            <person name="Andere A."/>
            <person name="Kelstrup H."/>
            <person name="Emery V."/>
            <person name="Picard C."/>
        </authorList>
    </citation>
    <scope>NUCLEOTIDE SEQUENCE</scope>
    <source>
        <strain evidence="17">Stoneville</strain>
        <tissue evidence="17">Whole head</tissue>
    </source>
</reference>
<dbReference type="CDD" id="cd11402">
    <property type="entry name" value="bHLHzip_Mnt"/>
    <property type="match status" value="1"/>
</dbReference>
<evidence type="ECO:0000256" key="4">
    <source>
        <dbReference type="ARBA" id="ARBA00023117"/>
    </source>
</evidence>
<dbReference type="InterPro" id="IPR021900">
    <property type="entry name" value="DUF3512"/>
</dbReference>
<dbReference type="GO" id="GO:0006357">
    <property type="term" value="P:regulation of transcription by RNA polymerase II"/>
    <property type="evidence" value="ECO:0007669"/>
    <property type="project" value="TreeGrafter"/>
</dbReference>
<keyword evidence="18" id="KW-1185">Reference proteome</keyword>
<keyword evidence="5" id="KW-0238">DNA-binding</keyword>
<dbReference type="Gene3D" id="1.20.920.10">
    <property type="entry name" value="Bromodomain-like"/>
    <property type="match status" value="1"/>
</dbReference>
<feature type="compositionally biased region" description="Polar residues" evidence="14">
    <location>
        <begin position="698"/>
        <end position="709"/>
    </location>
</feature>
<feature type="compositionally biased region" description="Basic and acidic residues" evidence="14">
    <location>
        <begin position="1418"/>
        <end position="1428"/>
    </location>
</feature>
<keyword evidence="3" id="KW-0805">Transcription regulation</keyword>
<feature type="region of interest" description="Disordered" evidence="14">
    <location>
        <begin position="1406"/>
        <end position="1428"/>
    </location>
</feature>
<evidence type="ECO:0000256" key="8">
    <source>
        <dbReference type="ARBA" id="ARBA00057176"/>
    </source>
</evidence>
<dbReference type="SMART" id="SM00353">
    <property type="entry name" value="HLH"/>
    <property type="match status" value="1"/>
</dbReference>
<evidence type="ECO:0000256" key="13">
    <source>
        <dbReference type="SAM" id="Coils"/>
    </source>
</evidence>
<evidence type="ECO:0000256" key="12">
    <source>
        <dbReference type="PROSITE-ProRule" id="PRU00035"/>
    </source>
</evidence>
<comment type="function">
    <text evidence="8">Binds DNA as a heterodimer with MAX and represses transcription. Binds to the canonical E box sequence 5'-CACGTG-3' and, with higher affinity, to 5'-CACGCG-3'.</text>
</comment>
<feature type="compositionally biased region" description="Polar residues" evidence="14">
    <location>
        <begin position="768"/>
        <end position="777"/>
    </location>
</feature>
<evidence type="ECO:0000256" key="10">
    <source>
        <dbReference type="ARBA" id="ARBA00070444"/>
    </source>
</evidence>
<proteinExistence type="predicted"/>
<comment type="caution">
    <text evidence="17">The sequence shown here is derived from an EMBL/GenBank/DDBJ whole genome shotgun (WGS) entry which is preliminary data.</text>
</comment>
<keyword evidence="2" id="KW-0678">Repressor</keyword>
<evidence type="ECO:0000256" key="11">
    <source>
        <dbReference type="ARBA" id="ARBA00083368"/>
    </source>
</evidence>
<keyword evidence="13" id="KW-0175">Coiled coil</keyword>
<evidence type="ECO:0000256" key="1">
    <source>
        <dbReference type="ARBA" id="ARBA00004123"/>
    </source>
</evidence>
<evidence type="ECO:0000313" key="17">
    <source>
        <dbReference type="EMBL" id="KAH0808504.1"/>
    </source>
</evidence>
<feature type="region of interest" description="Disordered" evidence="14">
    <location>
        <begin position="920"/>
        <end position="943"/>
    </location>
</feature>
<feature type="compositionally biased region" description="Basic residues" evidence="14">
    <location>
        <begin position="652"/>
        <end position="661"/>
    </location>
</feature>
<feature type="coiled-coil region" evidence="13">
    <location>
        <begin position="460"/>
        <end position="501"/>
    </location>
</feature>
<dbReference type="InterPro" id="IPR051831">
    <property type="entry name" value="Bromodomain_contain_prot"/>
</dbReference>
<evidence type="ECO:0000256" key="6">
    <source>
        <dbReference type="ARBA" id="ARBA00023163"/>
    </source>
</evidence>
<feature type="region of interest" description="Disordered" evidence="14">
    <location>
        <begin position="1912"/>
        <end position="1932"/>
    </location>
</feature>
<dbReference type="Proteomes" id="UP000719412">
    <property type="component" value="Unassembled WGS sequence"/>
</dbReference>
<reference evidence="17" key="2">
    <citation type="submission" date="2021-08" db="EMBL/GenBank/DDBJ databases">
        <authorList>
            <person name="Eriksson T."/>
        </authorList>
    </citation>
    <scope>NUCLEOTIDE SEQUENCE</scope>
    <source>
        <strain evidence="17">Stoneville</strain>
        <tissue evidence="17">Whole head</tissue>
    </source>
</reference>
<dbReference type="PANTHER" id="PTHR22881">
    <property type="entry name" value="BROMODOMAIN CONTAINING PROTEIN"/>
    <property type="match status" value="1"/>
</dbReference>
<feature type="coiled-coil region" evidence="13">
    <location>
        <begin position="1208"/>
        <end position="1241"/>
    </location>
</feature>
<feature type="compositionally biased region" description="Basic and acidic residues" evidence="14">
    <location>
        <begin position="662"/>
        <end position="671"/>
    </location>
</feature>
<feature type="region of interest" description="Disordered" evidence="14">
    <location>
        <begin position="689"/>
        <end position="782"/>
    </location>
</feature>
<comment type="subunit">
    <text evidence="9">Efficient DNA binding requires dimerization with another bHLH protein. Binds DNA as a homodimer or a heterodimer with MAX.</text>
</comment>
<feature type="domain" description="BHLH" evidence="16">
    <location>
        <begin position="418"/>
        <end position="470"/>
    </location>
</feature>
<dbReference type="InterPro" id="IPR011598">
    <property type="entry name" value="bHLH_dom"/>
</dbReference>
<keyword evidence="7" id="KW-0539">Nucleus</keyword>
<dbReference type="GO" id="GO:0046983">
    <property type="term" value="F:protein dimerization activity"/>
    <property type="evidence" value="ECO:0007669"/>
    <property type="project" value="InterPro"/>
</dbReference>
<sequence length="2214" mass="247054">MCVAPIGWRPPPPPVPLFTGSEPPHARRLPLNRPERQNAPKTLRDNLFVVRGPGDVIPAPPPTDTLSAIVRRCHVRPSAGNLARPPRFPSLPSPVGTRRLRSPSRRRPDAPHVCAASPTDRGPTRTRQRRGAACHVELSQLSPIFEGRIGLGQPRLRVCVVRERIPKQVTVKPEHIRTAKKQKSVSAGTDRVRRFFSKKRKRFLSLVEIASPKKKKSGFPVGRSEKDILSNVKRLTVGAATSGGVTARVRRPRRDSFPVVGAPLRPSWRGGKPVGIHTLTVRGDNENCEIFQCVKMSLNTLIEAAKFLEMQEKKEQEQRAAEATASKTSPAQQQKSPRVPTVLIAASEMAPNLLTLAQETVKKQPQAEQQQVVSSTVNHPRQRILHNSFDIMNPVVMDDSSGGSEVKRKQPPMVFRAGTREVHNKLEKHRRAHLKECFDVLKKQLPQTQDEKKTSNLSILHSALRCIQSLKRKERELEHEMENLAREKIAAQQRLALLKKEISSHYDNVDFAKILPESVPMAASHSAPTDDAKVEAVAGQNGDRIQIPLLPNKTQISIATTQVGTIKEVVTRIERLFRTRRFNVLWFQVAQQPVQTTALSVLPVGYSVPQGLVLQKLIVPKGLGELTPLVSTHFITQQQINGKVVPLVNAHSSKKHKKHKSEKRERLDSPAEKPPGLKLILKVGNQATPEHTTDFGYNPNSSYSVQGSEDTVADQNDPYLSVSRSHHKKSKKKKKKKDKNKDRERKHRHHHKEKKRKREEVEFDEENQGFSSLGSPSQHREPRTCVLRQRQERTPLQRMLDQLLGLLEKKDPQQFFAWPVTDSIAPGYSSIISQPMDISTMRQKIEDNQYDNLQEFVADFKLMCTNAMKYNHVDTIYYKASKKLLHAGSKIMQHDKLGWVLNLIPELTSDDMGFEITPELRQNKGGHEDHEDSDHVNEGKKKMPATKFEAIQDDLTPEEILSKSQIAAREARVKLTLKKRNNETKFCRTGGTVRLAALGQAGPRSGQVRSVESRTLARRGPSMGFLKQRKDGTTNINILVGGEGVIPGTKKRPVLLGQLCGKLTEGTGQIQGFREDRRNITKPVKPLYYGAFGSYAPSYDSAFANLSKEESDMVYQTYGSDTAVQYAESVLDFVKDSDYATHLVDSLLDLLTGGDHSKTRRILEENKKLREEEEAVKTMLEVKPIDAVKVDVDELRSLQDVGIDINFLDNMEEEIKLSEERHELQQRLDSMCQLLQKLQQSQHQRLSAPPPVHLSQCVPPSEEEMQVAENITENLTEIAKRVNPGDVAPVTGIRKALGVAMPEVEVSNEVADLETELRQFLESEPALTQSPLRDDKTIEEILMELALLKILLVALFHFDLYKMSHIDYYYGSGWDVEDEECEIAELLADEYEVVYSRNDNLGVLSYSSDEKGSEDEANAERPRCPHTKPGERRLRWTHLLARHPANCCDKCCPEQDLKNVDSSICLVAVMRERERENEEEKKRIYVRSRWLRFIITDAIIDVIFFLPPPASLLDRKVRYLPPLSGSSSGGPGVGGLGHEPITPFDRYGRLLLCGGNPASVHTPLLLPYAFHGPLVMPVFVLIDGSGKIRRRRCFAHRNPHVRRKPTEIQVEICVALTRVQNKQEPEHIVGSSSTKDPPPASIIVRIGRLIFDGRFFRAAVSGGCGTRLPPARAGWHRRPFVFYDRTYTCCHMGEGVGCNASTPSSTCLYLCSPRGCHPVRRGRTYTIAQRQRTFGQLVLRDDWGKFKGSRGDDGALTESQLFRRDGGALCDHSPINRALGRQSPRRSLSHIWRWPGALPGPATPTSRDSICVNGRSPPPIPSQRRFDLCRRRIVCAPASRDVPPAPEKNRRPRQITGVAPDRIRAVPRGRRLPPRARDGDVLGPARSSRTAANAIETDRASYRGRSVGLISWTHTHPRTGGGGTRTRPPSHDRIMCVHATDPVPDRYPAGDGKFTRHWDGVALDRQGISTGGDRISDWTGGEGPILSGLICPSSQLVFLSKREMKTFTSFLHALQKGKGDCPASDASGLGDNFSLGERAEEGAAAMHSKMARGQPPPPIGRGGPKGAPRAGIVDSYPWLPGSGHNADSIIVHSARQVADERLVHNEGRSGTMQICGLRDRAVTGRRSAGRERGRYEYRLAVLPRPFGEAREMPPPPPPPPRDDDVALAAEGRPSASAGAPRHRWDTASTAMPAQDRPRRKVAPRRKIGGVISEP</sequence>
<dbReference type="InterPro" id="IPR001487">
    <property type="entry name" value="Bromodomain"/>
</dbReference>
<dbReference type="PRINTS" id="PR00503">
    <property type="entry name" value="BROMODOMAIN"/>
</dbReference>
<evidence type="ECO:0000256" key="5">
    <source>
        <dbReference type="ARBA" id="ARBA00023125"/>
    </source>
</evidence>
<evidence type="ECO:0000259" key="16">
    <source>
        <dbReference type="PROSITE" id="PS50888"/>
    </source>
</evidence>
<gene>
    <name evidence="17" type="ORF">GEV33_014288</name>
</gene>
<dbReference type="CDD" id="cd05513">
    <property type="entry name" value="Bromo_brd7_like"/>
    <property type="match status" value="1"/>
</dbReference>
<feature type="compositionally biased region" description="Basic and acidic residues" evidence="14">
    <location>
        <begin position="921"/>
        <end position="941"/>
    </location>
</feature>
<feature type="region of interest" description="Disordered" evidence="14">
    <location>
        <begin position="77"/>
        <end position="129"/>
    </location>
</feature>
<comment type="subcellular location">
    <subcellularLocation>
        <location evidence="1">Nucleus</location>
    </subcellularLocation>
</comment>
<feature type="compositionally biased region" description="Basic residues" evidence="14">
    <location>
        <begin position="724"/>
        <end position="757"/>
    </location>
</feature>
<name>A0A8J6H5J6_TENMO</name>
<organism evidence="17 18">
    <name type="scientific">Tenebrio molitor</name>
    <name type="common">Yellow mealworm beetle</name>
    <dbReference type="NCBI Taxonomy" id="7067"/>
    <lineage>
        <taxon>Eukaryota</taxon>
        <taxon>Metazoa</taxon>
        <taxon>Ecdysozoa</taxon>
        <taxon>Arthropoda</taxon>
        <taxon>Hexapoda</taxon>
        <taxon>Insecta</taxon>
        <taxon>Pterygota</taxon>
        <taxon>Neoptera</taxon>
        <taxon>Endopterygota</taxon>
        <taxon>Coleoptera</taxon>
        <taxon>Polyphaga</taxon>
        <taxon>Cucujiformia</taxon>
        <taxon>Tenebrionidae</taxon>
        <taxon>Tenebrio</taxon>
    </lineage>
</organism>
<accession>A0A8J6H5J6</accession>
<dbReference type="GO" id="GO:0003700">
    <property type="term" value="F:DNA-binding transcription factor activity"/>
    <property type="evidence" value="ECO:0007669"/>
    <property type="project" value="UniProtKB-ARBA"/>
</dbReference>
<evidence type="ECO:0000256" key="3">
    <source>
        <dbReference type="ARBA" id="ARBA00023015"/>
    </source>
</evidence>
<evidence type="ECO:0000313" key="18">
    <source>
        <dbReference type="Proteomes" id="UP000719412"/>
    </source>
</evidence>
<dbReference type="SUPFAM" id="SSF47370">
    <property type="entry name" value="Bromodomain"/>
    <property type="match status" value="1"/>
</dbReference>
<evidence type="ECO:0000256" key="7">
    <source>
        <dbReference type="ARBA" id="ARBA00023242"/>
    </source>
</evidence>
<dbReference type="GO" id="GO:0003677">
    <property type="term" value="F:DNA binding"/>
    <property type="evidence" value="ECO:0007669"/>
    <property type="project" value="UniProtKB-KW"/>
</dbReference>
<dbReference type="SMART" id="SM00297">
    <property type="entry name" value="BROMO"/>
    <property type="match status" value="1"/>
</dbReference>
<feature type="compositionally biased region" description="Basic residues" evidence="14">
    <location>
        <begin position="2197"/>
        <end position="2207"/>
    </location>
</feature>
<dbReference type="PROSITE" id="PS50888">
    <property type="entry name" value="BHLH"/>
    <property type="match status" value="1"/>
</dbReference>